<name>A0A2C8YRN2_9MICO</name>
<evidence type="ECO:0000313" key="1">
    <source>
        <dbReference type="EMBL" id="SOE53212.1"/>
    </source>
</evidence>
<reference evidence="1 2" key="1">
    <citation type="submission" date="2017-09" db="EMBL/GenBank/DDBJ databases">
        <authorList>
            <person name="Ehlers B."/>
            <person name="Leendertz F.H."/>
        </authorList>
    </citation>
    <scope>NUCLEOTIDE SEQUENCE [LARGE SCALE GENOMIC DNA]</scope>
    <source>
        <strain evidence="1 2">CGMCC 1.05381</strain>
    </source>
</reference>
<proteinExistence type="predicted"/>
<dbReference type="SUPFAM" id="SSF53448">
    <property type="entry name" value="Nucleotide-diphospho-sugar transferases"/>
    <property type="match status" value="1"/>
</dbReference>
<dbReference type="RefSeq" id="WP_097059642.1">
    <property type="nucleotide sequence ID" value="NZ_BMLC01000002.1"/>
</dbReference>
<keyword evidence="2" id="KW-1185">Reference proteome</keyword>
<dbReference type="EMBL" id="OCST01000001">
    <property type="protein sequence ID" value="SOE53212.1"/>
    <property type="molecule type" value="Genomic_DNA"/>
</dbReference>
<dbReference type="Proteomes" id="UP000219440">
    <property type="component" value="Unassembled WGS sequence"/>
</dbReference>
<evidence type="ECO:0000313" key="2">
    <source>
        <dbReference type="Proteomes" id="UP000219440"/>
    </source>
</evidence>
<accession>A0A2C8YRN2</accession>
<dbReference type="OrthoDB" id="4120491at2"/>
<gene>
    <name evidence="1" type="ORF">SAMN06296378_0520</name>
</gene>
<organism evidence="1 2">
    <name type="scientific">Salinibacterium xinjiangense</name>
    <dbReference type="NCBI Taxonomy" id="386302"/>
    <lineage>
        <taxon>Bacteria</taxon>
        <taxon>Bacillati</taxon>
        <taxon>Actinomycetota</taxon>
        <taxon>Actinomycetes</taxon>
        <taxon>Micrococcales</taxon>
        <taxon>Microbacteriaceae</taxon>
        <taxon>Salinibacterium</taxon>
    </lineage>
</organism>
<dbReference type="InterPro" id="IPR029044">
    <property type="entry name" value="Nucleotide-diphossugar_trans"/>
</dbReference>
<dbReference type="Gene3D" id="3.90.550.10">
    <property type="entry name" value="Spore Coat Polysaccharide Biosynthesis Protein SpsA, Chain A"/>
    <property type="match status" value="1"/>
</dbReference>
<sequence length="233" mass="25683">MLTVVIPWRAQPTRIPALDSVRTWYLDEIGDVDFVFVDSRDEIFNLSQARNTGIASITDPDRVVVVNDADTIPQRESLLEAIAAAADSGRVHLPYTRYHWLGASGSAQQAAGTALDDCEFELVRGACSGVYVTTRRTWESHGAQDERFRGWGFEDAAWYLAHSTLLGEPPRRSEGTVFALHHKAEAREGEHYDANAALMERYRAAAGDVDAMRVLVGESYSDMALNARALPGA</sequence>
<evidence type="ECO:0008006" key="3">
    <source>
        <dbReference type="Google" id="ProtNLM"/>
    </source>
</evidence>
<protein>
    <recommendedName>
        <fullName evidence="3">Glycosyl transferase family 2</fullName>
    </recommendedName>
</protein>
<dbReference type="AlphaFoldDB" id="A0A2C8YRN2"/>